<dbReference type="InterPro" id="IPR027417">
    <property type="entry name" value="P-loop_NTPase"/>
</dbReference>
<dbReference type="Pfam" id="PF13432">
    <property type="entry name" value="TPR_16"/>
    <property type="match status" value="2"/>
</dbReference>
<dbReference type="SMART" id="SM00028">
    <property type="entry name" value="TPR"/>
    <property type="match status" value="6"/>
</dbReference>
<feature type="repeat" description="TPR" evidence="2">
    <location>
        <begin position="229"/>
        <end position="262"/>
    </location>
</feature>
<dbReference type="PANTHER" id="PTHR12788">
    <property type="entry name" value="PROTEIN-TYROSINE SULFOTRANSFERASE 2"/>
    <property type="match status" value="1"/>
</dbReference>
<accession>A0ABW3C030</accession>
<feature type="repeat" description="TPR" evidence="2">
    <location>
        <begin position="195"/>
        <end position="228"/>
    </location>
</feature>
<organism evidence="3 4">
    <name type="scientific">Sphingosinicella xenopeptidilytica</name>
    <dbReference type="NCBI Taxonomy" id="364098"/>
    <lineage>
        <taxon>Bacteria</taxon>
        <taxon>Pseudomonadati</taxon>
        <taxon>Pseudomonadota</taxon>
        <taxon>Alphaproteobacteria</taxon>
        <taxon>Sphingomonadales</taxon>
        <taxon>Sphingosinicellaceae</taxon>
        <taxon>Sphingosinicella</taxon>
    </lineage>
</organism>
<dbReference type="PROSITE" id="PS50005">
    <property type="entry name" value="TPR"/>
    <property type="match status" value="4"/>
</dbReference>
<comment type="caution">
    <text evidence="3">The sequence shown here is derived from an EMBL/GenBank/DDBJ whole genome shotgun (WGS) entry which is preliminary data.</text>
</comment>
<dbReference type="SUPFAM" id="SSF52540">
    <property type="entry name" value="P-loop containing nucleoside triphosphate hydrolases"/>
    <property type="match status" value="1"/>
</dbReference>
<dbReference type="Pfam" id="PF07721">
    <property type="entry name" value="TPR_4"/>
    <property type="match status" value="1"/>
</dbReference>
<proteinExistence type="predicted"/>
<protein>
    <submittedName>
        <fullName evidence="3">Tetratricopeptide repeat-containing sulfotransferase family protein</fullName>
    </submittedName>
</protein>
<keyword evidence="4" id="KW-1185">Reference proteome</keyword>
<evidence type="ECO:0000256" key="2">
    <source>
        <dbReference type="PROSITE-ProRule" id="PRU00339"/>
    </source>
</evidence>
<evidence type="ECO:0000313" key="4">
    <source>
        <dbReference type="Proteomes" id="UP001597124"/>
    </source>
</evidence>
<keyword evidence="2" id="KW-0802">TPR repeat</keyword>
<evidence type="ECO:0000313" key="3">
    <source>
        <dbReference type="EMBL" id="MFD0847739.1"/>
    </source>
</evidence>
<gene>
    <name evidence="3" type="ORF">ACFQ00_05325</name>
</gene>
<dbReference type="RefSeq" id="WP_381487250.1">
    <property type="nucleotide sequence ID" value="NZ_JBHTIK010000002.1"/>
</dbReference>
<dbReference type="Proteomes" id="UP001597124">
    <property type="component" value="Unassembled WGS sequence"/>
</dbReference>
<feature type="repeat" description="TPR" evidence="2">
    <location>
        <begin position="161"/>
        <end position="194"/>
    </location>
</feature>
<feature type="repeat" description="TPR" evidence="2">
    <location>
        <begin position="127"/>
        <end position="160"/>
    </location>
</feature>
<dbReference type="Pfam" id="PF14559">
    <property type="entry name" value="TPR_19"/>
    <property type="match status" value="1"/>
</dbReference>
<evidence type="ECO:0000256" key="1">
    <source>
        <dbReference type="ARBA" id="ARBA00022679"/>
    </source>
</evidence>
<dbReference type="SUPFAM" id="SSF48452">
    <property type="entry name" value="TPR-like"/>
    <property type="match status" value="2"/>
</dbReference>
<dbReference type="Gene3D" id="1.25.40.10">
    <property type="entry name" value="Tetratricopeptide repeat domain"/>
    <property type="match status" value="3"/>
</dbReference>
<dbReference type="EMBL" id="JBHTIK010000002">
    <property type="protein sequence ID" value="MFD0847739.1"/>
    <property type="molecule type" value="Genomic_DNA"/>
</dbReference>
<dbReference type="Pfam" id="PF13469">
    <property type="entry name" value="Sulfotransfer_3"/>
    <property type="match status" value="1"/>
</dbReference>
<dbReference type="PANTHER" id="PTHR12788:SF10">
    <property type="entry name" value="PROTEIN-TYROSINE SULFOTRANSFERASE"/>
    <property type="match status" value="1"/>
</dbReference>
<dbReference type="InterPro" id="IPR026634">
    <property type="entry name" value="TPST-like"/>
</dbReference>
<sequence length="663" mass="73765">MALYQRGDLEAARELGEKLLGSRSDSPALLHLVGVLCCQTDRLDRGILLLERSLRQAPNDMTARLNLVRALVDAGKPEQAEAICAGGDAEADPEWLRLHGDILKSLRRFDEAARAYEATVSRNAENFEAWNNLGNVRLETGDTGAAITAFERAKALKPEMVVIRINLAKALATAGRYPESIAELQKAVEIAPQDTNALLELGRLLNRAGQSDEALALLGSAARLDRKNPEVFVAIGLTFAQLGEIHRAEQAYRFAIEADPSFAQAYVNLGLLLEQSNRVDQLDQLIATAKVSRIARDELTYLQALSQFRKGQFREALEAVQSTDSESIDTLVREQLIGQLADRLGDADTAFAAFTSMNRAMARDPAALPFDGTEHTRFVESLTAVTTPEWYARWPQLSLESTPSTPVFLVGFPRSGTTLLDTVLMGHPDTHVLEEEPLLARVRDMLGGIERLHDVGVDEANALRSRYFEELDSISPAAPGKLVIDKLPLNILRTPLIHRLFPDAKFIFAARHPCDAVLSCFMQNFKINQAMATFLDIRNASLFYDRTLGYWDQCQRVFPLNVHIVRYESMVADMEVEVRALIDFLGLPWDDRVLDYQRTAADRGYIRTPSYAQVTERVYSRAKGRWERYRAHLQDVLPILSPWAEKLGYGPVLPVGGNEGAGI</sequence>
<dbReference type="InterPro" id="IPR011717">
    <property type="entry name" value="TPR-4"/>
</dbReference>
<dbReference type="InterPro" id="IPR019734">
    <property type="entry name" value="TPR_rpt"/>
</dbReference>
<keyword evidence="1" id="KW-0808">Transferase</keyword>
<dbReference type="InterPro" id="IPR011990">
    <property type="entry name" value="TPR-like_helical_dom_sf"/>
</dbReference>
<reference evidence="4" key="1">
    <citation type="journal article" date="2019" name="Int. J. Syst. Evol. Microbiol.">
        <title>The Global Catalogue of Microorganisms (GCM) 10K type strain sequencing project: providing services to taxonomists for standard genome sequencing and annotation.</title>
        <authorList>
            <consortium name="The Broad Institute Genomics Platform"/>
            <consortium name="The Broad Institute Genome Sequencing Center for Infectious Disease"/>
            <person name="Wu L."/>
            <person name="Ma J."/>
        </authorList>
    </citation>
    <scope>NUCLEOTIDE SEQUENCE [LARGE SCALE GENOMIC DNA]</scope>
    <source>
        <strain evidence="4">CCUG 52537</strain>
    </source>
</reference>
<dbReference type="Gene3D" id="3.40.50.300">
    <property type="entry name" value="P-loop containing nucleotide triphosphate hydrolases"/>
    <property type="match status" value="1"/>
</dbReference>
<name>A0ABW3C030_SPHXN</name>